<dbReference type="GO" id="GO:0006629">
    <property type="term" value="P:lipid metabolic process"/>
    <property type="evidence" value="ECO:0007669"/>
    <property type="project" value="InterPro"/>
</dbReference>
<dbReference type="AlphaFoldDB" id="A0AAV1WII0"/>
<gene>
    <name evidence="1" type="ORF">LLUT_LOCUS9941</name>
</gene>
<reference evidence="1 2" key="1">
    <citation type="submission" date="2024-03" db="EMBL/GenBank/DDBJ databases">
        <authorList>
            <person name="Martinez-Hernandez J."/>
        </authorList>
    </citation>
    <scope>NUCLEOTIDE SEQUENCE [LARGE SCALE GENOMIC DNA]</scope>
</reference>
<evidence type="ECO:0000313" key="2">
    <source>
        <dbReference type="Proteomes" id="UP001497480"/>
    </source>
</evidence>
<dbReference type="EMBL" id="CAXHTB010000006">
    <property type="protein sequence ID" value="CAL0308881.1"/>
    <property type="molecule type" value="Genomic_DNA"/>
</dbReference>
<name>A0AAV1WII0_LUPLU</name>
<protein>
    <submittedName>
        <fullName evidence="1">Uncharacterized protein</fullName>
    </submittedName>
</protein>
<dbReference type="PANTHER" id="PTHR46086:SF3">
    <property type="entry name" value="TRIACYLGLYCEROL LIPASE OBL1"/>
    <property type="match status" value="1"/>
</dbReference>
<comment type="caution">
    <text evidence="1">The sequence shown here is derived from an EMBL/GenBank/DDBJ whole genome shotgun (WGS) entry which is preliminary data.</text>
</comment>
<evidence type="ECO:0000313" key="1">
    <source>
        <dbReference type="EMBL" id="CAL0308881.1"/>
    </source>
</evidence>
<sequence length="193" mass="22341">MAKPTENNDDHRFQYLIVRPEKGTIWNLLHYSLFAHIPSFSRFIDTKLLHEEEEEETSSLVGPIHDDHRWIILVSVLIRKIIGFFATPMKLFGFFVDFVLNLLSHNGNLLGLLHNFIHGQVVIPERGTETFISTIGQLDGRIELYKEKALKPDIGNRALMDLCIMASKLAYENAQVIKKIVNHHWKASFFKLF</sequence>
<keyword evidence="2" id="KW-1185">Reference proteome</keyword>
<dbReference type="Proteomes" id="UP001497480">
    <property type="component" value="Unassembled WGS sequence"/>
</dbReference>
<organism evidence="1 2">
    <name type="scientific">Lupinus luteus</name>
    <name type="common">European yellow lupine</name>
    <dbReference type="NCBI Taxonomy" id="3873"/>
    <lineage>
        <taxon>Eukaryota</taxon>
        <taxon>Viridiplantae</taxon>
        <taxon>Streptophyta</taxon>
        <taxon>Embryophyta</taxon>
        <taxon>Tracheophyta</taxon>
        <taxon>Spermatophyta</taxon>
        <taxon>Magnoliopsida</taxon>
        <taxon>eudicotyledons</taxon>
        <taxon>Gunneridae</taxon>
        <taxon>Pentapetalae</taxon>
        <taxon>rosids</taxon>
        <taxon>fabids</taxon>
        <taxon>Fabales</taxon>
        <taxon>Fabaceae</taxon>
        <taxon>Papilionoideae</taxon>
        <taxon>50 kb inversion clade</taxon>
        <taxon>genistoids sensu lato</taxon>
        <taxon>core genistoids</taxon>
        <taxon>Genisteae</taxon>
        <taxon>Lupinus</taxon>
    </lineage>
</organism>
<dbReference type="InterPro" id="IPR044819">
    <property type="entry name" value="OBL-like"/>
</dbReference>
<accession>A0AAV1WII0</accession>
<proteinExistence type="predicted"/>
<dbReference type="GO" id="GO:0004806">
    <property type="term" value="F:triacylglycerol lipase activity"/>
    <property type="evidence" value="ECO:0007669"/>
    <property type="project" value="InterPro"/>
</dbReference>
<dbReference type="PANTHER" id="PTHR46086">
    <property type="entry name" value="ALPHA/BETA-HYDROLASES SUPERFAMILY PROTEIN"/>
    <property type="match status" value="1"/>
</dbReference>